<evidence type="ECO:0000256" key="1">
    <source>
        <dbReference type="SAM" id="MobiDB-lite"/>
    </source>
</evidence>
<feature type="compositionally biased region" description="Pro residues" evidence="1">
    <location>
        <begin position="146"/>
        <end position="161"/>
    </location>
</feature>
<dbReference type="AlphaFoldDB" id="A0A1X6P0C4"/>
<protein>
    <submittedName>
        <fullName evidence="2">Uncharacterized protein</fullName>
    </submittedName>
</protein>
<proteinExistence type="predicted"/>
<dbReference type="EMBL" id="KV918953">
    <property type="protein sequence ID" value="OSX74308.1"/>
    <property type="molecule type" value="Genomic_DNA"/>
</dbReference>
<feature type="compositionally biased region" description="Low complexity" evidence="1">
    <location>
        <begin position="81"/>
        <end position="115"/>
    </location>
</feature>
<feature type="compositionally biased region" description="Basic residues" evidence="1">
    <location>
        <begin position="27"/>
        <end position="39"/>
    </location>
</feature>
<dbReference type="Proteomes" id="UP000218209">
    <property type="component" value="Unassembled WGS sequence"/>
</dbReference>
<sequence>MKRGFDWACTFAPSPTDPRHGPPPQGRHWRQRPRRRRGHWPLLRPPPPGSRKERTAARAAVALAPLDAVPSRKEQLDALRRSGAGATAAAGAPGASASAAALSARAATEAALSSSPADGQNGPAPKVVGAPTSADEFELPAVCAASPPPLPRPPPHPPPAAAVPRRAPRRCARP</sequence>
<organism evidence="2 3">
    <name type="scientific">Porphyra umbilicalis</name>
    <name type="common">Purple laver</name>
    <name type="synonym">Red alga</name>
    <dbReference type="NCBI Taxonomy" id="2786"/>
    <lineage>
        <taxon>Eukaryota</taxon>
        <taxon>Rhodophyta</taxon>
        <taxon>Bangiophyceae</taxon>
        <taxon>Bangiales</taxon>
        <taxon>Bangiaceae</taxon>
        <taxon>Porphyra</taxon>
    </lineage>
</organism>
<evidence type="ECO:0000313" key="3">
    <source>
        <dbReference type="Proteomes" id="UP000218209"/>
    </source>
</evidence>
<gene>
    <name evidence="2" type="ORF">BU14_0295s0012</name>
</gene>
<feature type="region of interest" description="Disordered" evidence="1">
    <location>
        <begin position="1"/>
        <end position="174"/>
    </location>
</feature>
<accession>A0A1X6P0C4</accession>
<keyword evidence="3" id="KW-1185">Reference proteome</keyword>
<name>A0A1X6P0C4_PORUM</name>
<feature type="compositionally biased region" description="Basic and acidic residues" evidence="1">
    <location>
        <begin position="70"/>
        <end position="80"/>
    </location>
</feature>
<feature type="compositionally biased region" description="Low complexity" evidence="1">
    <location>
        <begin position="57"/>
        <end position="69"/>
    </location>
</feature>
<evidence type="ECO:0000313" key="2">
    <source>
        <dbReference type="EMBL" id="OSX74308.1"/>
    </source>
</evidence>
<reference evidence="2 3" key="1">
    <citation type="submission" date="2017-03" db="EMBL/GenBank/DDBJ databases">
        <title>WGS assembly of Porphyra umbilicalis.</title>
        <authorList>
            <person name="Brawley S.H."/>
            <person name="Blouin N.A."/>
            <person name="Ficko-Blean E."/>
            <person name="Wheeler G.L."/>
            <person name="Lohr M."/>
            <person name="Goodson H.V."/>
            <person name="Jenkins J.W."/>
            <person name="Blaby-Haas C.E."/>
            <person name="Helliwell K.E."/>
            <person name="Chan C."/>
            <person name="Marriage T."/>
            <person name="Bhattacharya D."/>
            <person name="Klein A.S."/>
            <person name="Badis Y."/>
            <person name="Brodie J."/>
            <person name="Cao Y."/>
            <person name="Collen J."/>
            <person name="Dittami S.M."/>
            <person name="Gachon C.M."/>
            <person name="Green B.R."/>
            <person name="Karpowicz S."/>
            <person name="Kim J.W."/>
            <person name="Kudahl U."/>
            <person name="Lin S."/>
            <person name="Michel G."/>
            <person name="Mittag M."/>
            <person name="Olson B.J."/>
            <person name="Pangilinan J."/>
            <person name="Peng Y."/>
            <person name="Qiu H."/>
            <person name="Shu S."/>
            <person name="Singer J.T."/>
            <person name="Smith A.G."/>
            <person name="Sprecher B.N."/>
            <person name="Wagner V."/>
            <person name="Wang W."/>
            <person name="Wang Z.-Y."/>
            <person name="Yan J."/>
            <person name="Yarish C."/>
            <person name="Zoeuner-Riek S."/>
            <person name="Zhuang Y."/>
            <person name="Zou Y."/>
            <person name="Lindquist E.A."/>
            <person name="Grimwood J."/>
            <person name="Barry K."/>
            <person name="Rokhsar D.S."/>
            <person name="Schmutz J."/>
            <person name="Stiller J.W."/>
            <person name="Grossman A.R."/>
            <person name="Prochnik S.E."/>
        </authorList>
    </citation>
    <scope>NUCLEOTIDE SEQUENCE [LARGE SCALE GENOMIC DNA]</scope>
    <source>
        <strain evidence="2">4086291</strain>
    </source>
</reference>